<dbReference type="RefSeq" id="WP_153417921.1">
    <property type="nucleotide sequence ID" value="NZ_WFLM01000001.1"/>
</dbReference>
<sequence length="635" mass="71822">MSITRRDFINGTSIAILAGLTPIDILNAKEKNISNYPPSLTGLRGSHIGSFESAHALSRGHITFPIDQLPVEETYDLVVVGAGISGLSSAYFYLNKNKNAKILILDNHDDFGGHAKRNEFSNNKNFILGYGGTESLESPKHSSSKVVLNLFNELGIKIDKLGNKFERNFYPNLKLSRGVFFDTENFSVDKIVSGDPTSFADDDIDPNRLNGRPIKEFINDFPLNENDKNALIKLYTEKIDYLPKIPLVEDKIKYLQKISYRDFLLKHVLLSEQATKFFQAKSHDFDAIGIDAISTLEARELELPGLDGMNLPEDNPEVPSEPYIYHFPDGNASIARLLVNRLIPKVFNGHKDMNTIVLHKLNYSKLDLSQNSVRIRLSSTVVNVTNAKNKLVDIGYLEKPIFNSEGQFIKLGKLHKIQAKHVVMANYNMMIPDIVTELPKEQKDALSMNVKAPVIYTNVMISNWKSFIKLGVHDIYSPSMPYSRIKLDYPVNMGGYSHPRDPENPILLHMVSIPCAPNQGLDARSQFRIGRHKLLTTSFQTLENEIRNQLQRILGNTGYFNHKSDILSITVNRWAHGYSYYYNSLFDDQEQSQQIIKLARQPFGNVVIANSDSDWNPLTQPAIDQAFRAINELDF</sequence>
<accession>A0A6N6VYW0</accession>
<comment type="caution">
    <text evidence="1">The sequence shown here is derived from an EMBL/GenBank/DDBJ whole genome shotgun (WGS) entry which is preliminary data.</text>
</comment>
<organism evidence="1 2">
    <name type="scientific">Silvanigrella paludirubra</name>
    <dbReference type="NCBI Taxonomy" id="2499159"/>
    <lineage>
        <taxon>Bacteria</taxon>
        <taxon>Pseudomonadati</taxon>
        <taxon>Bdellovibrionota</taxon>
        <taxon>Oligoflexia</taxon>
        <taxon>Silvanigrellales</taxon>
        <taxon>Silvanigrellaceae</taxon>
        <taxon>Silvanigrella</taxon>
    </lineage>
</organism>
<dbReference type="OrthoDB" id="5288644at2"/>
<evidence type="ECO:0000313" key="1">
    <source>
        <dbReference type="EMBL" id="KAB8040406.1"/>
    </source>
</evidence>
<name>A0A6N6VYW0_9BACT</name>
<protein>
    <submittedName>
        <fullName evidence="1">FAD-dependent oxidoreductase</fullName>
    </submittedName>
</protein>
<keyword evidence="2" id="KW-1185">Reference proteome</keyword>
<dbReference type="EMBL" id="WFLM01000001">
    <property type="protein sequence ID" value="KAB8040406.1"/>
    <property type="molecule type" value="Genomic_DNA"/>
</dbReference>
<reference evidence="1 2" key="1">
    <citation type="submission" date="2019-10" db="EMBL/GenBank/DDBJ databases">
        <title>New species of Slilvanegrellaceae.</title>
        <authorList>
            <person name="Pitt A."/>
            <person name="Hahn M.W."/>
        </authorList>
    </citation>
    <scope>NUCLEOTIDE SEQUENCE [LARGE SCALE GENOMIC DNA]</scope>
    <source>
        <strain evidence="1 2">SP-Ram-0.45-NSY-1</strain>
    </source>
</reference>
<dbReference type="InterPro" id="IPR036188">
    <property type="entry name" value="FAD/NAD-bd_sf"/>
</dbReference>
<evidence type="ECO:0000313" key="2">
    <source>
        <dbReference type="Proteomes" id="UP000437748"/>
    </source>
</evidence>
<dbReference type="Gene3D" id="3.50.50.60">
    <property type="entry name" value="FAD/NAD(P)-binding domain"/>
    <property type="match status" value="1"/>
</dbReference>
<dbReference type="Pfam" id="PF13450">
    <property type="entry name" value="NAD_binding_8"/>
    <property type="match status" value="1"/>
</dbReference>
<gene>
    <name evidence="1" type="ORF">GCL60_00385</name>
</gene>
<dbReference type="Proteomes" id="UP000437748">
    <property type="component" value="Unassembled WGS sequence"/>
</dbReference>
<proteinExistence type="predicted"/>
<dbReference type="SUPFAM" id="SSF51905">
    <property type="entry name" value="FAD/NAD(P)-binding domain"/>
    <property type="match status" value="2"/>
</dbReference>
<dbReference type="AlphaFoldDB" id="A0A6N6VYW0"/>